<keyword evidence="2" id="KW-0812">Transmembrane</keyword>
<feature type="transmembrane region" description="Helical" evidence="2">
    <location>
        <begin position="12"/>
        <end position="37"/>
    </location>
</feature>
<dbReference type="Proteomes" id="UP001212997">
    <property type="component" value="Unassembled WGS sequence"/>
</dbReference>
<proteinExistence type="predicted"/>
<feature type="transmembrane region" description="Helical" evidence="2">
    <location>
        <begin position="130"/>
        <end position="154"/>
    </location>
</feature>
<feature type="transmembrane region" description="Helical" evidence="2">
    <location>
        <begin position="49"/>
        <end position="70"/>
    </location>
</feature>
<dbReference type="AlphaFoldDB" id="A0AAD5V3X8"/>
<protein>
    <submittedName>
        <fullName evidence="3">Uncharacterized protein</fullName>
    </submittedName>
</protein>
<feature type="compositionally biased region" description="Polar residues" evidence="1">
    <location>
        <begin position="308"/>
        <end position="318"/>
    </location>
</feature>
<feature type="transmembrane region" description="Helical" evidence="2">
    <location>
        <begin position="248"/>
        <end position="265"/>
    </location>
</feature>
<sequence length="332" mass="37607">MLPQLPWDKTYLVATWLETLVYGFFVCLFLATTYVHLYLRRAHDSHSQVMYWIATAMFIIATLHISMNCYRLVRAYTDKINDPGGAAAYLSELAPWDHVFKDTLYASQEMFGDAVAIYRTWVIWNRDWRIIVLPIVLLIVSIISGYTVCGLYTVVVTSDTVFDPRLANWITTFYSIAVVQSAITTGLMAYRIWNAEKRMAKYRTSQSNLRPVLWILVESASLQFFVELVLLALYAANYNCQYLMLEPVTPLVGITFTAITLRITLRSHDSTSGHQSTGRGQDQHLATIGSLPMRHIAINITKDVDQDANGTSDGTSYTEMDKKSSQAHITAV</sequence>
<reference evidence="3" key="1">
    <citation type="submission" date="2022-07" db="EMBL/GenBank/DDBJ databases">
        <title>Genome Sequence of Physisporinus lineatus.</title>
        <authorList>
            <person name="Buettner E."/>
        </authorList>
    </citation>
    <scope>NUCLEOTIDE SEQUENCE</scope>
    <source>
        <strain evidence="3">VT162</strain>
    </source>
</reference>
<organism evidence="3 4">
    <name type="scientific">Meripilus lineatus</name>
    <dbReference type="NCBI Taxonomy" id="2056292"/>
    <lineage>
        <taxon>Eukaryota</taxon>
        <taxon>Fungi</taxon>
        <taxon>Dikarya</taxon>
        <taxon>Basidiomycota</taxon>
        <taxon>Agaricomycotina</taxon>
        <taxon>Agaricomycetes</taxon>
        <taxon>Polyporales</taxon>
        <taxon>Meripilaceae</taxon>
        <taxon>Meripilus</taxon>
    </lineage>
</organism>
<evidence type="ECO:0000256" key="1">
    <source>
        <dbReference type="SAM" id="MobiDB-lite"/>
    </source>
</evidence>
<evidence type="ECO:0000313" key="4">
    <source>
        <dbReference type="Proteomes" id="UP001212997"/>
    </source>
</evidence>
<comment type="caution">
    <text evidence="3">The sequence shown here is derived from an EMBL/GenBank/DDBJ whole genome shotgun (WGS) entry which is preliminary data.</text>
</comment>
<dbReference type="EMBL" id="JANAWD010000145">
    <property type="protein sequence ID" value="KAJ3485677.1"/>
    <property type="molecule type" value="Genomic_DNA"/>
</dbReference>
<keyword evidence="2" id="KW-1133">Transmembrane helix</keyword>
<name>A0AAD5V3X8_9APHY</name>
<evidence type="ECO:0000256" key="2">
    <source>
        <dbReference type="SAM" id="Phobius"/>
    </source>
</evidence>
<keyword evidence="2" id="KW-0472">Membrane</keyword>
<feature type="region of interest" description="Disordered" evidence="1">
    <location>
        <begin position="307"/>
        <end position="332"/>
    </location>
</feature>
<keyword evidence="4" id="KW-1185">Reference proteome</keyword>
<gene>
    <name evidence="3" type="ORF">NLI96_g4794</name>
</gene>
<evidence type="ECO:0000313" key="3">
    <source>
        <dbReference type="EMBL" id="KAJ3485677.1"/>
    </source>
</evidence>
<accession>A0AAD5V3X8</accession>
<feature type="transmembrane region" description="Helical" evidence="2">
    <location>
        <begin position="166"/>
        <end position="190"/>
    </location>
</feature>
<feature type="transmembrane region" description="Helical" evidence="2">
    <location>
        <begin position="211"/>
        <end position="236"/>
    </location>
</feature>